<feature type="domain" description="Amine oxidase" evidence="2">
    <location>
        <begin position="53"/>
        <end position="164"/>
    </location>
</feature>
<name>A0A5K1JSP8_9APHY</name>
<proteinExistence type="predicted"/>
<organism evidence="3">
    <name type="scientific">Ganoderma boninense</name>
    <dbReference type="NCBI Taxonomy" id="34458"/>
    <lineage>
        <taxon>Eukaryota</taxon>
        <taxon>Fungi</taxon>
        <taxon>Dikarya</taxon>
        <taxon>Basidiomycota</taxon>
        <taxon>Agaricomycotina</taxon>
        <taxon>Agaricomycetes</taxon>
        <taxon>Polyporales</taxon>
        <taxon>Polyporaceae</taxon>
        <taxon>Ganoderma</taxon>
    </lineage>
</organism>
<dbReference type="Gene3D" id="3.50.50.60">
    <property type="entry name" value="FAD/NAD(P)-binding domain"/>
    <property type="match status" value="1"/>
</dbReference>
<dbReference type="InterPro" id="IPR050281">
    <property type="entry name" value="Flavin_monoamine_oxidase"/>
</dbReference>
<evidence type="ECO:0000256" key="1">
    <source>
        <dbReference type="SAM" id="SignalP"/>
    </source>
</evidence>
<dbReference type="PANTHER" id="PTHR10742:SF313">
    <property type="entry name" value="AMINE OXIDASE"/>
    <property type="match status" value="1"/>
</dbReference>
<keyword evidence="3" id="KW-0560">Oxidoreductase</keyword>
<gene>
    <name evidence="3" type="primary">A0A0Q0B337</name>
</gene>
<evidence type="ECO:0000259" key="2">
    <source>
        <dbReference type="Pfam" id="PF01593"/>
    </source>
</evidence>
<dbReference type="InterPro" id="IPR002937">
    <property type="entry name" value="Amino_oxidase"/>
</dbReference>
<keyword evidence="1" id="KW-0732">Signal</keyword>
<reference evidence="3" key="1">
    <citation type="submission" date="2019-10" db="EMBL/GenBank/DDBJ databases">
        <authorList>
            <person name="Nor Muhammad N."/>
        </authorList>
    </citation>
    <scope>NUCLEOTIDE SEQUENCE</scope>
</reference>
<accession>A0A5K1JSP8</accession>
<dbReference type="EMBL" id="LR724335">
    <property type="protein sequence ID" value="VWO94915.1"/>
    <property type="molecule type" value="Genomic_DNA"/>
</dbReference>
<dbReference type="SUPFAM" id="SSF51905">
    <property type="entry name" value="FAD/NAD(P)-binding domain"/>
    <property type="match status" value="1"/>
</dbReference>
<dbReference type="AlphaFoldDB" id="A0A5K1JSP8"/>
<feature type="chain" id="PRO_5023918042" evidence="1">
    <location>
        <begin position="27"/>
        <end position="223"/>
    </location>
</feature>
<protein>
    <submittedName>
        <fullName evidence="3">ISPsy12, transposase OrfB (Tryptophan 2-monooxygenase)</fullName>
    </submittedName>
</protein>
<dbReference type="GO" id="GO:0004497">
    <property type="term" value="F:monooxygenase activity"/>
    <property type="evidence" value="ECO:0007669"/>
    <property type="project" value="UniProtKB-KW"/>
</dbReference>
<dbReference type="Gene3D" id="3.90.660.10">
    <property type="match status" value="1"/>
</dbReference>
<sequence length="223" mass="24579">MLAVTRTLRTLLLLSLALRHSILTTAFPIFHNVQSVLSDERRDTKVLILGGGVAGVTAARTLHEQGIDDFIIVEARHELGGRMMSHTFGAAGEDWTVEVGANWVQGTQTGSGPANPIWELAKKHNVSLRSNHDFMSVETYDDSGAVDFQAVFRQSVENFRSLTATAGARVPNQLVDMSARSGYALSGSRPSSRYEMASEYYQFDWEFGATPEETSWLASSWVH</sequence>
<dbReference type="PANTHER" id="PTHR10742">
    <property type="entry name" value="FLAVIN MONOAMINE OXIDASE"/>
    <property type="match status" value="1"/>
</dbReference>
<dbReference type="Pfam" id="PF01593">
    <property type="entry name" value="Amino_oxidase"/>
    <property type="match status" value="1"/>
</dbReference>
<dbReference type="GO" id="GO:0006598">
    <property type="term" value="P:polyamine catabolic process"/>
    <property type="evidence" value="ECO:0007669"/>
    <property type="project" value="TreeGrafter"/>
</dbReference>
<evidence type="ECO:0000313" key="3">
    <source>
        <dbReference type="EMBL" id="VWO94915.1"/>
    </source>
</evidence>
<keyword evidence="3" id="KW-0503">Monooxygenase</keyword>
<dbReference type="InterPro" id="IPR036188">
    <property type="entry name" value="FAD/NAD-bd_sf"/>
</dbReference>
<feature type="signal peptide" evidence="1">
    <location>
        <begin position="1"/>
        <end position="26"/>
    </location>
</feature>